<gene>
    <name evidence="5" type="ORF">HUG17_6671</name>
</gene>
<reference evidence="5" key="1">
    <citation type="submission" date="2020-06" db="EMBL/GenBank/DDBJ databases">
        <authorList>
            <person name="Ji K."/>
            <person name="Li J."/>
        </authorList>
    </citation>
    <scope>NUCLEOTIDE SEQUENCE</scope>
    <source>
        <strain evidence="5">JKM2019</strain>
        <tissue evidence="5">Whole body</tissue>
    </source>
</reference>
<dbReference type="PANTHER" id="PTHR46551:SF1">
    <property type="entry name" value="SAP DOMAIN-CONTAINING RIBONUCLEOPROTEIN"/>
    <property type="match status" value="1"/>
</dbReference>
<dbReference type="InterPro" id="IPR003034">
    <property type="entry name" value="SAP_dom"/>
</dbReference>
<comment type="similarity">
    <text evidence="2">Belongs to the SAP domain-containing ribonucleoprotein family.</text>
</comment>
<evidence type="ECO:0000256" key="1">
    <source>
        <dbReference type="ARBA" id="ARBA00022553"/>
    </source>
</evidence>
<dbReference type="OrthoDB" id="5837849at2759"/>
<sequence length="343" mass="37756">MDFSSLTQLKVADLKQQLRLRGLAITGNKTDLIQRLQQSLMKDSGLVNVASTDLNQVTTPLSSSTLTQQQQQSHHQTNVSKSISNQHNNEIDEDAILGGDDDDDVVDDVDDDETSNSELIDKIPNEDLLLSDNQTSSTVANTSIINESKQKSNTMIKQSSSTPAAAAATTTKNPIAVAAKPTTSIPSLKQMATKISSAPLTSEERKRLRQLKFADPKIVNRVERFGVQDSSVKKLIEPTDEGKLLKRIHRFGEVVSNKAKTLNERELLERRKQRFSGNVATTTAADVSSNKIFINSNVPENIQKRQDRFGVVEKPSKPLHMFNNVGGGGGGGNNNFKRRRFAY</sequence>
<feature type="compositionally biased region" description="Low complexity" evidence="3">
    <location>
        <begin position="60"/>
        <end position="80"/>
    </location>
</feature>
<dbReference type="InterPro" id="IPR036361">
    <property type="entry name" value="SAP_dom_sf"/>
</dbReference>
<dbReference type="AlphaFoldDB" id="A0A9D4P4M8"/>
<dbReference type="Proteomes" id="UP000828236">
    <property type="component" value="Unassembled WGS sequence"/>
</dbReference>
<dbReference type="Gene3D" id="1.10.720.30">
    <property type="entry name" value="SAP domain"/>
    <property type="match status" value="1"/>
</dbReference>
<feature type="region of interest" description="Disordered" evidence="3">
    <location>
        <begin position="60"/>
        <end position="123"/>
    </location>
</feature>
<dbReference type="GO" id="GO:0016973">
    <property type="term" value="P:poly(A)+ mRNA export from nucleus"/>
    <property type="evidence" value="ECO:0007669"/>
    <property type="project" value="TreeGrafter"/>
</dbReference>
<dbReference type="SMART" id="SM00513">
    <property type="entry name" value="SAP"/>
    <property type="match status" value="1"/>
</dbReference>
<dbReference type="Pfam" id="PF02037">
    <property type="entry name" value="SAP"/>
    <property type="match status" value="1"/>
</dbReference>
<dbReference type="SUPFAM" id="SSF68906">
    <property type="entry name" value="SAP domain"/>
    <property type="match status" value="1"/>
</dbReference>
<protein>
    <submittedName>
        <fullName evidence="5">Sap domain containing protein</fullName>
    </submittedName>
</protein>
<dbReference type="InterPro" id="IPR052240">
    <property type="entry name" value="SAP_domain_ribonucleoprotein"/>
</dbReference>
<name>A0A9D4P4M8_DERFA</name>
<dbReference type="GO" id="GO:0005634">
    <property type="term" value="C:nucleus"/>
    <property type="evidence" value="ECO:0007669"/>
    <property type="project" value="TreeGrafter"/>
</dbReference>
<comment type="caution">
    <text evidence="5">The sequence shown here is derived from an EMBL/GenBank/DDBJ whole genome shotgun (WGS) entry which is preliminary data.</text>
</comment>
<dbReference type="EMBL" id="SDOV01000002">
    <property type="protein sequence ID" value="KAH7644309.1"/>
    <property type="molecule type" value="Genomic_DNA"/>
</dbReference>
<feature type="domain" description="SAP" evidence="4">
    <location>
        <begin position="6"/>
        <end position="40"/>
    </location>
</feature>
<accession>A0A9D4P4M8</accession>
<feature type="region of interest" description="Disordered" evidence="3">
    <location>
        <begin position="150"/>
        <end position="169"/>
    </location>
</feature>
<reference evidence="5" key="2">
    <citation type="journal article" date="2021" name="World Allergy Organ. J.">
        <title>Chromosome-level assembly of Dermatophagoides farinae genome and transcriptome reveals two novel allergens Der f 37 and Der f 39.</title>
        <authorList>
            <person name="Chen J."/>
            <person name="Cai Z."/>
            <person name="Fan D."/>
            <person name="Hu J."/>
            <person name="Hou Y."/>
            <person name="He Y."/>
            <person name="Zhang Z."/>
            <person name="Zhao Z."/>
            <person name="Gao P."/>
            <person name="Hu W."/>
            <person name="Sun J."/>
            <person name="Li J."/>
            <person name="Ji K."/>
        </authorList>
    </citation>
    <scope>NUCLEOTIDE SEQUENCE</scope>
    <source>
        <strain evidence="5">JKM2019</strain>
    </source>
</reference>
<dbReference type="PROSITE" id="PS50800">
    <property type="entry name" value="SAP"/>
    <property type="match status" value="1"/>
</dbReference>
<feature type="compositionally biased region" description="Low complexity" evidence="3">
    <location>
        <begin position="159"/>
        <end position="169"/>
    </location>
</feature>
<proteinExistence type="inferred from homology"/>
<organism evidence="5">
    <name type="scientific">Dermatophagoides farinae</name>
    <name type="common">American house dust mite</name>
    <dbReference type="NCBI Taxonomy" id="6954"/>
    <lineage>
        <taxon>Eukaryota</taxon>
        <taxon>Metazoa</taxon>
        <taxon>Ecdysozoa</taxon>
        <taxon>Arthropoda</taxon>
        <taxon>Chelicerata</taxon>
        <taxon>Arachnida</taxon>
        <taxon>Acari</taxon>
        <taxon>Acariformes</taxon>
        <taxon>Sarcoptiformes</taxon>
        <taxon>Astigmata</taxon>
        <taxon>Psoroptidia</taxon>
        <taxon>Analgoidea</taxon>
        <taxon>Pyroglyphidae</taxon>
        <taxon>Dermatophagoidinae</taxon>
        <taxon>Dermatophagoides</taxon>
    </lineage>
</organism>
<feature type="compositionally biased region" description="Acidic residues" evidence="3">
    <location>
        <begin position="91"/>
        <end position="115"/>
    </location>
</feature>
<evidence type="ECO:0000259" key="4">
    <source>
        <dbReference type="PROSITE" id="PS50800"/>
    </source>
</evidence>
<evidence type="ECO:0000256" key="2">
    <source>
        <dbReference type="ARBA" id="ARBA00046328"/>
    </source>
</evidence>
<evidence type="ECO:0000256" key="3">
    <source>
        <dbReference type="SAM" id="MobiDB-lite"/>
    </source>
</evidence>
<keyword evidence="1" id="KW-0597">Phosphoprotein</keyword>
<feature type="region of interest" description="Disordered" evidence="3">
    <location>
        <begin position="320"/>
        <end position="343"/>
    </location>
</feature>
<dbReference type="PANTHER" id="PTHR46551">
    <property type="entry name" value="SAP DOMAIN-CONTAINING RIBONUCLEOPROTEIN"/>
    <property type="match status" value="1"/>
</dbReference>
<evidence type="ECO:0000313" key="5">
    <source>
        <dbReference type="EMBL" id="KAH7644309.1"/>
    </source>
</evidence>